<dbReference type="VEuPathDB" id="FungiDB:AFLA_001585"/>
<feature type="region of interest" description="Disordered" evidence="4">
    <location>
        <begin position="703"/>
        <end position="795"/>
    </location>
</feature>
<keyword evidence="3" id="KW-0539">Nucleus</keyword>
<accession>A0A5N6HD80</accession>
<feature type="region of interest" description="Disordered" evidence="4">
    <location>
        <begin position="255"/>
        <end position="275"/>
    </location>
</feature>
<protein>
    <submittedName>
        <fullName evidence="5">DNA polymerase phi-domain-containing protein</fullName>
    </submittedName>
</protein>
<evidence type="ECO:0000313" key="5">
    <source>
        <dbReference type="EMBL" id="KAB8252037.1"/>
    </source>
</evidence>
<evidence type="ECO:0000256" key="3">
    <source>
        <dbReference type="ARBA" id="ARBA00023242"/>
    </source>
</evidence>
<dbReference type="InterPro" id="IPR007015">
    <property type="entry name" value="DNA_pol_V/MYBBP1A"/>
</dbReference>
<gene>
    <name evidence="5" type="ORF">BDV35DRAFT_278698</name>
</gene>
<dbReference type="PANTHER" id="PTHR13213:SF2">
    <property type="entry name" value="MYB-BINDING PROTEIN 1A"/>
    <property type="match status" value="1"/>
</dbReference>
<dbReference type="Proteomes" id="UP000325434">
    <property type="component" value="Unassembled WGS sequence"/>
</dbReference>
<proteinExistence type="inferred from homology"/>
<organism evidence="5">
    <name type="scientific">Aspergillus flavus</name>
    <dbReference type="NCBI Taxonomy" id="5059"/>
    <lineage>
        <taxon>Eukaryota</taxon>
        <taxon>Fungi</taxon>
        <taxon>Dikarya</taxon>
        <taxon>Ascomycota</taxon>
        <taxon>Pezizomycotina</taxon>
        <taxon>Eurotiomycetes</taxon>
        <taxon>Eurotiomycetidae</taxon>
        <taxon>Eurotiales</taxon>
        <taxon>Aspergillaceae</taxon>
        <taxon>Aspergillus</taxon>
        <taxon>Aspergillus subgen. Circumdati</taxon>
    </lineage>
</organism>
<dbReference type="PANTHER" id="PTHR13213">
    <property type="entry name" value="MYB-BINDING PROTEIN 1A FAMILY MEMBER"/>
    <property type="match status" value="1"/>
</dbReference>
<dbReference type="InterPro" id="IPR016024">
    <property type="entry name" value="ARM-type_fold"/>
</dbReference>
<dbReference type="Pfam" id="PF04931">
    <property type="entry name" value="DNA_pol_phi"/>
    <property type="match status" value="1"/>
</dbReference>
<dbReference type="EMBL" id="ML734557">
    <property type="protein sequence ID" value="KAB8252037.1"/>
    <property type="molecule type" value="Genomic_DNA"/>
</dbReference>
<dbReference type="GO" id="GO:0006355">
    <property type="term" value="P:regulation of DNA-templated transcription"/>
    <property type="evidence" value="ECO:0007669"/>
    <property type="project" value="InterPro"/>
</dbReference>
<dbReference type="SUPFAM" id="SSF48371">
    <property type="entry name" value="ARM repeat"/>
    <property type="match status" value="1"/>
</dbReference>
<evidence type="ECO:0000256" key="1">
    <source>
        <dbReference type="ARBA" id="ARBA00004123"/>
    </source>
</evidence>
<name>A0A5N6HD80_ASPFL</name>
<dbReference type="GO" id="GO:0000182">
    <property type="term" value="F:rDNA binding"/>
    <property type="evidence" value="ECO:0007669"/>
    <property type="project" value="TreeGrafter"/>
</dbReference>
<feature type="compositionally biased region" description="Acidic residues" evidence="4">
    <location>
        <begin position="783"/>
        <end position="795"/>
    </location>
</feature>
<evidence type="ECO:0000256" key="4">
    <source>
        <dbReference type="SAM" id="MobiDB-lite"/>
    </source>
</evidence>
<feature type="compositionally biased region" description="Acidic residues" evidence="4">
    <location>
        <begin position="709"/>
        <end position="765"/>
    </location>
</feature>
<dbReference type="GO" id="GO:0005730">
    <property type="term" value="C:nucleolus"/>
    <property type="evidence" value="ECO:0007669"/>
    <property type="project" value="InterPro"/>
</dbReference>
<comment type="subcellular location">
    <subcellularLocation>
        <location evidence="1">Nucleus</location>
    </subcellularLocation>
</comment>
<dbReference type="AlphaFoldDB" id="A0A5N6HD80"/>
<evidence type="ECO:0000256" key="2">
    <source>
        <dbReference type="ARBA" id="ARBA00006809"/>
    </source>
</evidence>
<dbReference type="VEuPathDB" id="FungiDB:F9C07_3073"/>
<sequence>MAQNQAGSKKRRREPVNVDTKLVEIYEDLASEKDEIRLKAAQALVSQFTPDKNATDDQIQKTLRRLFRGLCSSRKAARIGFSIALTEILSQILSSPRESSEFDIPRVVGFWESQSSASGSESGQEQRDHHFGRLFGAEAIIKSGILFKPNAPFSEWTKLLDLVFDLAKKKPWIREECGWIVYRCVYELSAQKAEAKFVESALERLCTNELARTPEGVAIWLAAKDLFPKVKLPSKVWKHDDPLDVKERNQLAKVMKESSVSEAEGENKGSNPKSSGVWNSKLHFAWDAVLSRLSETSAKESKSKTSRLSFSDFWTEVVDNGLFAASSSDERKYWGFLLFVKVLNESPLPLASLVFTKNLVRCLTNQLAVEDRYLHRMAAKAAKTIQTRVSKEPEFAAASINGLMGSAGSVNFDQVTKTKTVEKIVIEANLDALKQIVPLFEKLVACPGTSDSKAAASSRQFLAGLLLSIVRSRASASDESEEGAKEVLEYILFTFVRFAYFVEKEGDSRGQTVAEPALTEQTQELFRSRISSCLNSLISNQKYATALPYAVVRKIRDAAKSEEYGKFIIAMDDTLQDSVKSAFKSLKKLSSTEKKGDAAGVDAFKLLYSMTILQVYNGDADAVSMLDELDFCFSKIFGDKKSKKDETADASDALVEILLSFASKPSQLFRRMSEQVFGAFADKISENGLDSLVSILEAKESLAGQQEMFEQDDEGEEDEEMMDVDEDDSDVEVIDAEGSNDDEDEDDEEEESEEEEDGNDDEEAIFEAKLAEALGPHRANQDLNDDDEGSDADMNDDEMEQVDQQLAKVFQARRDALSKNKDKKDAKGNMVNFKNRVLDLLEIYVKKCHSKLLALDLLLPLLRLTRKSTVKQISNKANSVLRDYTRLCKGSALPKLESVEPAWELLNSIHKEASHSGPPSHASACSQASLLMVKVLVAHDKNNISGIVDVYAETRKQQFLSKKCHVQPSFFSEWSNWCVSASKQMKN</sequence>
<reference evidence="5" key="1">
    <citation type="submission" date="2019-04" db="EMBL/GenBank/DDBJ databases">
        <title>Friends and foes A comparative genomics study of 23 Aspergillus species from section Flavi.</title>
        <authorList>
            <consortium name="DOE Joint Genome Institute"/>
            <person name="Kjaerbolling I."/>
            <person name="Vesth T."/>
            <person name="Frisvad J.C."/>
            <person name="Nybo J.L."/>
            <person name="Theobald S."/>
            <person name="Kildgaard S."/>
            <person name="Isbrandt T."/>
            <person name="Kuo A."/>
            <person name="Sato A."/>
            <person name="Lyhne E.K."/>
            <person name="Kogle M.E."/>
            <person name="Wiebenga A."/>
            <person name="Kun R.S."/>
            <person name="Lubbers R.J."/>
            <person name="Makela M.R."/>
            <person name="Barry K."/>
            <person name="Chovatia M."/>
            <person name="Clum A."/>
            <person name="Daum C."/>
            <person name="Haridas S."/>
            <person name="He G."/>
            <person name="LaButti K."/>
            <person name="Lipzen A."/>
            <person name="Mondo S."/>
            <person name="Riley R."/>
            <person name="Salamov A."/>
            <person name="Simmons B.A."/>
            <person name="Magnuson J.K."/>
            <person name="Henrissat B."/>
            <person name="Mortensen U.H."/>
            <person name="Larsen T.O."/>
            <person name="Devries R.P."/>
            <person name="Grigoriev I.V."/>
            <person name="Machida M."/>
            <person name="Baker S.E."/>
            <person name="Andersen M.R."/>
        </authorList>
    </citation>
    <scope>NUCLEOTIDE SEQUENCE [LARGE SCALE GENOMIC DNA]</scope>
    <source>
        <strain evidence="5">CBS 121.62</strain>
    </source>
</reference>
<comment type="similarity">
    <text evidence="2">Belongs to the MYBBP1A family.</text>
</comment>